<keyword evidence="5 12" id="KW-0963">Cytoplasm</keyword>
<dbReference type="CDD" id="cd18084">
    <property type="entry name" value="RsmE-like"/>
    <property type="match status" value="1"/>
</dbReference>
<dbReference type="PIRSF" id="PIRSF015601">
    <property type="entry name" value="MTase_slr0722"/>
    <property type="match status" value="1"/>
</dbReference>
<dbReference type="InterPro" id="IPR029026">
    <property type="entry name" value="tRNA_m1G_MTases_N"/>
</dbReference>
<gene>
    <name evidence="15" type="ORF">EDD57_11048</name>
</gene>
<evidence type="ECO:0000313" key="16">
    <source>
        <dbReference type="Proteomes" id="UP000294746"/>
    </source>
</evidence>
<evidence type="ECO:0000256" key="2">
    <source>
        <dbReference type="ARBA" id="ARBA00005528"/>
    </source>
</evidence>
<evidence type="ECO:0000256" key="10">
    <source>
        <dbReference type="ARBA" id="ARBA00025699"/>
    </source>
</evidence>
<dbReference type="NCBIfam" id="NF008692">
    <property type="entry name" value="PRK11713.1-5"/>
    <property type="match status" value="1"/>
</dbReference>
<dbReference type="InterPro" id="IPR029028">
    <property type="entry name" value="Alpha/beta_knot_MTases"/>
</dbReference>
<dbReference type="InterPro" id="IPR046886">
    <property type="entry name" value="RsmE_MTase_dom"/>
</dbReference>
<evidence type="ECO:0000259" key="14">
    <source>
        <dbReference type="Pfam" id="PF20260"/>
    </source>
</evidence>
<dbReference type="EC" id="2.1.1.193" evidence="3 12"/>
<dbReference type="AlphaFoldDB" id="A0A4R2SA46"/>
<evidence type="ECO:0000256" key="11">
    <source>
        <dbReference type="ARBA" id="ARBA00047944"/>
    </source>
</evidence>
<keyword evidence="6 12" id="KW-0698">rRNA processing</keyword>
<keyword evidence="16" id="KW-1185">Reference proteome</keyword>
<keyword evidence="9 12" id="KW-0949">S-adenosyl-L-methionine</keyword>
<dbReference type="NCBIfam" id="TIGR00046">
    <property type="entry name" value="RsmE family RNA methyltransferase"/>
    <property type="match status" value="1"/>
</dbReference>
<accession>A0A4R2SA46</accession>
<dbReference type="Proteomes" id="UP000294746">
    <property type="component" value="Unassembled WGS sequence"/>
</dbReference>
<evidence type="ECO:0000256" key="12">
    <source>
        <dbReference type="PIRNR" id="PIRNR015601"/>
    </source>
</evidence>
<dbReference type="PANTHER" id="PTHR30027:SF3">
    <property type="entry name" value="16S RRNA (URACIL(1498)-N(3))-METHYLTRANSFERASE"/>
    <property type="match status" value="1"/>
</dbReference>
<evidence type="ECO:0000256" key="9">
    <source>
        <dbReference type="ARBA" id="ARBA00022691"/>
    </source>
</evidence>
<proteinExistence type="inferred from homology"/>
<evidence type="ECO:0000256" key="1">
    <source>
        <dbReference type="ARBA" id="ARBA00004496"/>
    </source>
</evidence>
<comment type="caution">
    <text evidence="15">The sequence shown here is derived from an EMBL/GenBank/DDBJ whole genome shotgun (WGS) entry which is preliminary data.</text>
</comment>
<comment type="catalytic activity">
    <reaction evidence="11 12">
        <text>uridine(1498) in 16S rRNA + S-adenosyl-L-methionine = N(3)-methyluridine(1498) in 16S rRNA + S-adenosyl-L-homocysteine + H(+)</text>
        <dbReference type="Rhea" id="RHEA:42920"/>
        <dbReference type="Rhea" id="RHEA-COMP:10283"/>
        <dbReference type="Rhea" id="RHEA-COMP:10284"/>
        <dbReference type="ChEBI" id="CHEBI:15378"/>
        <dbReference type="ChEBI" id="CHEBI:57856"/>
        <dbReference type="ChEBI" id="CHEBI:59789"/>
        <dbReference type="ChEBI" id="CHEBI:65315"/>
        <dbReference type="ChEBI" id="CHEBI:74502"/>
        <dbReference type="EC" id="2.1.1.193"/>
    </reaction>
</comment>
<evidence type="ECO:0000256" key="6">
    <source>
        <dbReference type="ARBA" id="ARBA00022552"/>
    </source>
</evidence>
<dbReference type="Pfam" id="PF04452">
    <property type="entry name" value="Methyltrans_RNA"/>
    <property type="match status" value="1"/>
</dbReference>
<dbReference type="EMBL" id="SLXV01000010">
    <property type="protein sequence ID" value="TCP69324.1"/>
    <property type="molecule type" value="Genomic_DNA"/>
</dbReference>
<evidence type="ECO:0000256" key="5">
    <source>
        <dbReference type="ARBA" id="ARBA00022490"/>
    </source>
</evidence>
<organism evidence="15 16">
    <name type="scientific">Baia soyae</name>
    <dbReference type="NCBI Taxonomy" id="1544746"/>
    <lineage>
        <taxon>Bacteria</taxon>
        <taxon>Bacillati</taxon>
        <taxon>Bacillota</taxon>
        <taxon>Bacilli</taxon>
        <taxon>Bacillales</taxon>
        <taxon>Thermoactinomycetaceae</taxon>
        <taxon>Baia</taxon>
    </lineage>
</organism>
<evidence type="ECO:0000256" key="7">
    <source>
        <dbReference type="ARBA" id="ARBA00022603"/>
    </source>
</evidence>
<dbReference type="SUPFAM" id="SSF88697">
    <property type="entry name" value="PUA domain-like"/>
    <property type="match status" value="1"/>
</dbReference>
<comment type="function">
    <text evidence="10 12">Specifically methylates the N3 position of the uracil ring of uridine 1498 (m3U1498) in 16S rRNA. Acts on the fully assembled 30S ribosomal subunit.</text>
</comment>
<dbReference type="InterPro" id="IPR015947">
    <property type="entry name" value="PUA-like_sf"/>
</dbReference>
<evidence type="ECO:0000313" key="15">
    <source>
        <dbReference type="EMBL" id="TCP69324.1"/>
    </source>
</evidence>
<dbReference type="GO" id="GO:0005737">
    <property type="term" value="C:cytoplasm"/>
    <property type="evidence" value="ECO:0007669"/>
    <property type="project" value="UniProtKB-SubCell"/>
</dbReference>
<dbReference type="RefSeq" id="WP_131848396.1">
    <property type="nucleotide sequence ID" value="NZ_SLXV01000010.1"/>
</dbReference>
<protein>
    <recommendedName>
        <fullName evidence="4 12">Ribosomal RNA small subunit methyltransferase E</fullName>
        <ecNumber evidence="3 12">2.1.1.193</ecNumber>
    </recommendedName>
</protein>
<sequence length="244" mass="27349">MQRYFIDPEQITDQTVYITGDDVHHIKTVMRFKPGTTILVADGTGAEYIAEIEKYDLDRACCRVVETRNARGESNTRVTIAQSMPKGDKFELILQKGTELGANCFLPFHSERTVVKIEPKKVAKKWDRWQKISKEAAEQAHRGQVPTVEAPISWKQLLQQIESFSGTVWIAYEKGGKPLTQAISEAHEDQIMVVIGPEGGFSEKEVTEAQQAGAIPLSLGSRILRTETASLMVLSCIFFARHEL</sequence>
<evidence type="ECO:0000256" key="3">
    <source>
        <dbReference type="ARBA" id="ARBA00012328"/>
    </source>
</evidence>
<dbReference type="OrthoDB" id="9815641at2"/>
<dbReference type="GO" id="GO:0070042">
    <property type="term" value="F:rRNA (uridine-N3-)-methyltransferase activity"/>
    <property type="evidence" value="ECO:0007669"/>
    <property type="project" value="TreeGrafter"/>
</dbReference>
<feature type="domain" description="Ribosomal RNA small subunit methyltransferase E PUA-like" evidence="14">
    <location>
        <begin position="18"/>
        <end position="64"/>
    </location>
</feature>
<evidence type="ECO:0000259" key="13">
    <source>
        <dbReference type="Pfam" id="PF04452"/>
    </source>
</evidence>
<keyword evidence="7 12" id="KW-0489">Methyltransferase</keyword>
<reference evidence="15 16" key="1">
    <citation type="submission" date="2019-03" db="EMBL/GenBank/DDBJ databases">
        <title>Genomic Encyclopedia of Type Strains, Phase IV (KMG-IV): sequencing the most valuable type-strain genomes for metagenomic binning, comparative biology and taxonomic classification.</title>
        <authorList>
            <person name="Goeker M."/>
        </authorList>
    </citation>
    <scope>NUCLEOTIDE SEQUENCE [LARGE SCALE GENOMIC DNA]</scope>
    <source>
        <strain evidence="15 16">DSM 46831</strain>
    </source>
</reference>
<name>A0A4R2SA46_9BACL</name>
<dbReference type="GO" id="GO:0070475">
    <property type="term" value="P:rRNA base methylation"/>
    <property type="evidence" value="ECO:0007669"/>
    <property type="project" value="TreeGrafter"/>
</dbReference>
<dbReference type="InterPro" id="IPR046887">
    <property type="entry name" value="RsmE_PUA-like"/>
</dbReference>
<dbReference type="Pfam" id="PF20260">
    <property type="entry name" value="PUA_4"/>
    <property type="match status" value="1"/>
</dbReference>
<dbReference type="InterPro" id="IPR006700">
    <property type="entry name" value="RsmE"/>
</dbReference>
<comment type="subcellular location">
    <subcellularLocation>
        <location evidence="1 12">Cytoplasm</location>
    </subcellularLocation>
</comment>
<feature type="domain" description="Ribosomal RNA small subunit methyltransferase E methyltransferase" evidence="13">
    <location>
        <begin position="73"/>
        <end position="237"/>
    </location>
</feature>
<evidence type="ECO:0000256" key="8">
    <source>
        <dbReference type="ARBA" id="ARBA00022679"/>
    </source>
</evidence>
<dbReference type="Gene3D" id="3.40.1280.10">
    <property type="match status" value="1"/>
</dbReference>
<evidence type="ECO:0000256" key="4">
    <source>
        <dbReference type="ARBA" id="ARBA00013673"/>
    </source>
</evidence>
<dbReference type="PANTHER" id="PTHR30027">
    <property type="entry name" value="RIBOSOMAL RNA SMALL SUBUNIT METHYLTRANSFERASE E"/>
    <property type="match status" value="1"/>
</dbReference>
<comment type="similarity">
    <text evidence="2 12">Belongs to the RNA methyltransferase RsmE family.</text>
</comment>
<dbReference type="SUPFAM" id="SSF75217">
    <property type="entry name" value="alpha/beta knot"/>
    <property type="match status" value="1"/>
</dbReference>
<keyword evidence="8 12" id="KW-0808">Transferase</keyword>
<dbReference type="Gene3D" id="2.40.240.20">
    <property type="entry name" value="Hypothetical PUA domain-like, domain 1"/>
    <property type="match status" value="1"/>
</dbReference>